<dbReference type="NCBIfam" id="NF047562">
    <property type="entry name" value="LIC_14007_fam"/>
    <property type="match status" value="1"/>
</dbReference>
<gene>
    <name evidence="1" type="ORF">LEP1GSC050_1381</name>
</gene>
<organism evidence="1 2">
    <name type="scientific">Leptospira broomii serovar Hurstbridge str. 5399</name>
    <dbReference type="NCBI Taxonomy" id="1049789"/>
    <lineage>
        <taxon>Bacteria</taxon>
        <taxon>Pseudomonadati</taxon>
        <taxon>Spirochaetota</taxon>
        <taxon>Spirochaetia</taxon>
        <taxon>Leptospirales</taxon>
        <taxon>Leptospiraceae</taxon>
        <taxon>Leptospira</taxon>
    </lineage>
</organism>
<evidence type="ECO:0000313" key="1">
    <source>
        <dbReference type="EMBL" id="EQA43500.1"/>
    </source>
</evidence>
<dbReference type="EMBL" id="AHMO02000011">
    <property type="protein sequence ID" value="EQA43500.1"/>
    <property type="molecule type" value="Genomic_DNA"/>
</dbReference>
<name>T0EX94_9LEPT</name>
<comment type="caution">
    <text evidence="1">The sequence shown here is derived from an EMBL/GenBank/DDBJ whole genome shotgun (WGS) entry which is preliminary data.</text>
</comment>
<proteinExistence type="predicted"/>
<protein>
    <submittedName>
        <fullName evidence="1">Uncharacterized protein</fullName>
    </submittedName>
</protein>
<dbReference type="NCBIfam" id="NF047604">
    <property type="entry name" value="LIC14007_fam"/>
    <property type="match status" value="1"/>
</dbReference>
<keyword evidence="2" id="KW-1185">Reference proteome</keyword>
<reference evidence="1" key="1">
    <citation type="submission" date="2013-05" db="EMBL/GenBank/DDBJ databases">
        <authorList>
            <person name="Harkins D.M."/>
            <person name="Durkin A.S."/>
            <person name="Brinkac L.M."/>
            <person name="Haft D.H."/>
            <person name="Selengut J.D."/>
            <person name="Sanka R."/>
            <person name="DePew J."/>
            <person name="Purushe J."/>
            <person name="Hartskeerl R.A."/>
            <person name="Ahmed A."/>
            <person name="van der Linden H."/>
            <person name="Goris M.G.A."/>
            <person name="Vinetz J.M."/>
            <person name="Sutton G.G."/>
            <person name="Nierman W.C."/>
            <person name="Fouts D.E."/>
        </authorList>
    </citation>
    <scope>NUCLEOTIDE SEQUENCE [LARGE SCALE GENOMIC DNA]</scope>
    <source>
        <strain evidence="1">5399</strain>
    </source>
</reference>
<dbReference type="Proteomes" id="UP000015454">
    <property type="component" value="Unassembled WGS sequence"/>
</dbReference>
<dbReference type="AlphaFoldDB" id="T0EX94"/>
<evidence type="ECO:0000313" key="2">
    <source>
        <dbReference type="Proteomes" id="UP000015454"/>
    </source>
</evidence>
<sequence length="137" mass="16084">MENGFCSLTNSRFRLPSRIEINRSGKMKVYSAERVPNSMDYNLYVTEGNSKVRLILQEPNISGLQELPAQDRVLRYLSYTILLNYTGDPVFSARCTNRFLNFLSDIIHRDSWFFLANRVEQFIKDFENFGVEISYDF</sequence>
<dbReference type="STRING" id="1049789.LEP1GSC050_1381"/>
<accession>T0EX94</accession>